<sequence length="182" mass="19179">MTPPRLSEDEVDDLVYLARTGEDAELAEMLGELAGREGATPAEVLEAARDNGQATCLHMAAANGHSNSAQQPGGEEEGKPSSGSEPEPPYIDARNSFGNTALHWACLGGHLDVVQLLLSRGARPAAANDKDQIPLDLAAFNSHMHVVEYFLAQSRDIEGDNAEEGVAEGVKDVEMGEGGAED</sequence>
<dbReference type="PANTHER" id="PTHR24171">
    <property type="entry name" value="ANKYRIN REPEAT DOMAIN-CONTAINING PROTEIN 39-RELATED"/>
    <property type="match status" value="1"/>
</dbReference>
<feature type="region of interest" description="Disordered" evidence="4">
    <location>
        <begin position="159"/>
        <end position="182"/>
    </location>
</feature>
<name>A0AAN9UNY7_9PEZI</name>
<evidence type="ECO:0000313" key="6">
    <source>
        <dbReference type="Proteomes" id="UP001320420"/>
    </source>
</evidence>
<accession>A0AAN9UNY7</accession>
<dbReference type="PROSITE" id="PS50297">
    <property type="entry name" value="ANK_REP_REGION"/>
    <property type="match status" value="1"/>
</dbReference>
<feature type="region of interest" description="Disordered" evidence="4">
    <location>
        <begin position="64"/>
        <end position="94"/>
    </location>
</feature>
<dbReference type="EMBL" id="JAKJXP020000041">
    <property type="protein sequence ID" value="KAK7752160.1"/>
    <property type="molecule type" value="Genomic_DNA"/>
</dbReference>
<dbReference type="AlphaFoldDB" id="A0AAN9UNY7"/>
<protein>
    <submittedName>
        <fullName evidence="5">Ankyrin repeat-containing protein</fullName>
    </submittedName>
</protein>
<reference evidence="5 6" key="1">
    <citation type="submission" date="2024-02" db="EMBL/GenBank/DDBJ databases">
        <title>De novo assembly and annotation of 12 fungi associated with fruit tree decline syndrome in Ontario, Canada.</title>
        <authorList>
            <person name="Sulman M."/>
            <person name="Ellouze W."/>
            <person name="Ilyukhin E."/>
        </authorList>
    </citation>
    <scope>NUCLEOTIDE SEQUENCE [LARGE SCALE GENOMIC DNA]</scope>
    <source>
        <strain evidence="5 6">M11/M66-122</strain>
    </source>
</reference>
<organism evidence="5 6">
    <name type="scientific">Diatrype stigma</name>
    <dbReference type="NCBI Taxonomy" id="117547"/>
    <lineage>
        <taxon>Eukaryota</taxon>
        <taxon>Fungi</taxon>
        <taxon>Dikarya</taxon>
        <taxon>Ascomycota</taxon>
        <taxon>Pezizomycotina</taxon>
        <taxon>Sordariomycetes</taxon>
        <taxon>Xylariomycetidae</taxon>
        <taxon>Xylariales</taxon>
        <taxon>Diatrypaceae</taxon>
        <taxon>Diatrype</taxon>
    </lineage>
</organism>
<dbReference type="Proteomes" id="UP001320420">
    <property type="component" value="Unassembled WGS sequence"/>
</dbReference>
<dbReference type="PROSITE" id="PS50088">
    <property type="entry name" value="ANK_REPEAT"/>
    <property type="match status" value="1"/>
</dbReference>
<proteinExistence type="predicted"/>
<feature type="repeat" description="ANK" evidence="3">
    <location>
        <begin position="97"/>
        <end position="129"/>
    </location>
</feature>
<evidence type="ECO:0000256" key="3">
    <source>
        <dbReference type="PROSITE-ProRule" id="PRU00023"/>
    </source>
</evidence>
<keyword evidence="2 3" id="KW-0040">ANK repeat</keyword>
<dbReference type="Pfam" id="PF12796">
    <property type="entry name" value="Ank_2"/>
    <property type="match status" value="1"/>
</dbReference>
<evidence type="ECO:0000256" key="1">
    <source>
        <dbReference type="ARBA" id="ARBA00022737"/>
    </source>
</evidence>
<keyword evidence="1" id="KW-0677">Repeat</keyword>
<dbReference type="PANTHER" id="PTHR24171:SF9">
    <property type="entry name" value="ANKYRIN REPEAT DOMAIN-CONTAINING PROTEIN 39"/>
    <property type="match status" value="1"/>
</dbReference>
<dbReference type="SUPFAM" id="SSF48403">
    <property type="entry name" value="Ankyrin repeat"/>
    <property type="match status" value="1"/>
</dbReference>
<evidence type="ECO:0000256" key="2">
    <source>
        <dbReference type="ARBA" id="ARBA00023043"/>
    </source>
</evidence>
<keyword evidence="6" id="KW-1185">Reference proteome</keyword>
<evidence type="ECO:0000256" key="4">
    <source>
        <dbReference type="SAM" id="MobiDB-lite"/>
    </source>
</evidence>
<dbReference type="InterPro" id="IPR036770">
    <property type="entry name" value="Ankyrin_rpt-contain_sf"/>
</dbReference>
<comment type="caution">
    <text evidence="5">The sequence shown here is derived from an EMBL/GenBank/DDBJ whole genome shotgun (WGS) entry which is preliminary data.</text>
</comment>
<gene>
    <name evidence="5" type="primary">YAR1</name>
    <name evidence="5" type="ORF">SLS62_005904</name>
</gene>
<dbReference type="Gene3D" id="1.25.40.20">
    <property type="entry name" value="Ankyrin repeat-containing domain"/>
    <property type="match status" value="1"/>
</dbReference>
<dbReference type="SMART" id="SM00248">
    <property type="entry name" value="ANK"/>
    <property type="match status" value="2"/>
</dbReference>
<dbReference type="InterPro" id="IPR002110">
    <property type="entry name" value="Ankyrin_rpt"/>
</dbReference>
<evidence type="ECO:0000313" key="5">
    <source>
        <dbReference type="EMBL" id="KAK7752160.1"/>
    </source>
</evidence>